<dbReference type="Proteomes" id="UP001172102">
    <property type="component" value="Unassembled WGS sequence"/>
</dbReference>
<dbReference type="PANTHER" id="PTHR35043:SF8">
    <property type="entry name" value="DUF4220 DOMAIN-CONTAINING PROTEIN"/>
    <property type="match status" value="1"/>
</dbReference>
<comment type="caution">
    <text evidence="1">The sequence shown here is derived from an EMBL/GenBank/DDBJ whole genome shotgun (WGS) entry which is preliminary data.</text>
</comment>
<dbReference type="EMBL" id="JAUKUA010000002">
    <property type="protein sequence ID" value="KAK0724117.1"/>
    <property type="molecule type" value="Genomic_DNA"/>
</dbReference>
<name>A0AA40E3X1_9PEZI</name>
<evidence type="ECO:0000313" key="2">
    <source>
        <dbReference type="Proteomes" id="UP001172102"/>
    </source>
</evidence>
<dbReference type="AlphaFoldDB" id="A0AA40E3X1"/>
<sequence>MSSPANDTRVGWVSQPDGRGTFDILWNCLFTSFLCTWVSLHLNVPAEKDSEPSILFRKLRWMFQAILGPEFVLAFATGQRAEAKRSVAAFRAAGHEKWTMRHGFYANMGGFMLYARDGIPFPVNSKQILWLVKHEYLSFPALSERDIEDKSKADGFAKFATCVQTTWLVVHCICRAVQHLPVTTLELTTILIGAGDAASKPYRQTPLDFIDDQSPSWLLDVQPYFGFRTWARERPLTRFTNDRFPIIGAEPHSIALFFINMAYSAIHALGWNFDFPSDIERMLWRVSSISIIVTTFIFWMCETYQDGVRLGRWKRWWSHVLEGRETDKQDSELGVGSNGDDAGQTKKGFIPWWEMAIFVPISVVYTLARTYVVVECFFALRSLPVAAYQDVDWIQFVPHFA</sequence>
<proteinExistence type="predicted"/>
<dbReference type="PANTHER" id="PTHR35043">
    <property type="entry name" value="TRANSCRIPTION FACTOR DOMAIN-CONTAINING PROTEIN"/>
    <property type="match status" value="1"/>
</dbReference>
<protein>
    <submittedName>
        <fullName evidence="1">Uncharacterized protein</fullName>
    </submittedName>
</protein>
<reference evidence="1" key="1">
    <citation type="submission" date="2023-06" db="EMBL/GenBank/DDBJ databases">
        <title>Genome-scale phylogeny and comparative genomics of the fungal order Sordariales.</title>
        <authorList>
            <consortium name="Lawrence Berkeley National Laboratory"/>
            <person name="Hensen N."/>
            <person name="Bonometti L."/>
            <person name="Westerberg I."/>
            <person name="Brannstrom I.O."/>
            <person name="Guillou S."/>
            <person name="Cros-Aarteil S."/>
            <person name="Calhoun S."/>
            <person name="Haridas S."/>
            <person name="Kuo A."/>
            <person name="Mondo S."/>
            <person name="Pangilinan J."/>
            <person name="Riley R."/>
            <person name="Labutti K."/>
            <person name="Andreopoulos B."/>
            <person name="Lipzen A."/>
            <person name="Chen C."/>
            <person name="Yanf M."/>
            <person name="Daum C."/>
            <person name="Ng V."/>
            <person name="Clum A."/>
            <person name="Steindorff A."/>
            <person name="Ohm R."/>
            <person name="Martin F."/>
            <person name="Silar P."/>
            <person name="Natvig D."/>
            <person name="Lalanne C."/>
            <person name="Gautier V."/>
            <person name="Ament-Velasquez S.L."/>
            <person name="Kruys A."/>
            <person name="Hutchinson M.I."/>
            <person name="Powell A.J."/>
            <person name="Barry K."/>
            <person name="Miller A.N."/>
            <person name="Grigoriev I.V."/>
            <person name="Debuchy R."/>
            <person name="Gladieux P."/>
            <person name="Thoren M.H."/>
            <person name="Johannesson H."/>
        </authorList>
    </citation>
    <scope>NUCLEOTIDE SEQUENCE</scope>
    <source>
        <strain evidence="1">SMH4607-1</strain>
    </source>
</reference>
<evidence type="ECO:0000313" key="1">
    <source>
        <dbReference type="EMBL" id="KAK0724117.1"/>
    </source>
</evidence>
<gene>
    <name evidence="1" type="ORF">B0H67DRAFT_529701</name>
</gene>
<organism evidence="1 2">
    <name type="scientific">Lasiosphaeris hirsuta</name>
    <dbReference type="NCBI Taxonomy" id="260670"/>
    <lineage>
        <taxon>Eukaryota</taxon>
        <taxon>Fungi</taxon>
        <taxon>Dikarya</taxon>
        <taxon>Ascomycota</taxon>
        <taxon>Pezizomycotina</taxon>
        <taxon>Sordariomycetes</taxon>
        <taxon>Sordariomycetidae</taxon>
        <taxon>Sordariales</taxon>
        <taxon>Lasiosphaeriaceae</taxon>
        <taxon>Lasiosphaeris</taxon>
    </lineage>
</organism>
<accession>A0AA40E3X1</accession>
<keyword evidence="2" id="KW-1185">Reference proteome</keyword>